<gene>
    <name evidence="1" type="ORF">C1C91_21380</name>
    <name evidence="10" type="ORF">JC965_13805</name>
    <name evidence="3" type="ORF">KAM343_13560</name>
    <name evidence="4" type="ORF">KAM348_12970</name>
    <name evidence="5" type="ORF">KAM351_36360</name>
    <name evidence="7" type="ORF">N5I07_09335</name>
    <name evidence="6" type="ORF">N5I20_06540</name>
    <name evidence="11" type="ORF">OJY61_12485</name>
    <name evidence="12" type="ORF">P5S46_07880</name>
    <name evidence="8" type="ORF">SJS77_03070</name>
    <name evidence="9" type="ORF">VCX44_11470</name>
    <name evidence="2" type="ORF">WP2W18E01_26070</name>
</gene>
<protein>
    <submittedName>
        <fullName evidence="8">DUF2750 domain-containing protein</fullName>
    </submittedName>
</protein>
<reference evidence="10" key="3">
    <citation type="submission" date="2020-12" db="EMBL/GenBank/DDBJ databases">
        <title>GES Beta-lactamases isolated from hospital effluents in Brazil.</title>
        <authorList>
            <person name="Conte D."/>
            <person name="Mesa D."/>
            <person name="Palmeiro J.K."/>
            <person name="Dalla-Costa L.M."/>
        </authorList>
    </citation>
    <scope>NUCLEOTIDE SEQUENCE [LARGE SCALE GENOMIC DNA]</scope>
    <source>
        <strain evidence="10">Aero21</strain>
    </source>
</reference>
<evidence type="ECO:0000313" key="2">
    <source>
        <dbReference type="EMBL" id="BBQ31025.1"/>
    </source>
</evidence>
<evidence type="ECO:0000313" key="9">
    <source>
        <dbReference type="EMBL" id="MEA9436423.1"/>
    </source>
</evidence>
<reference evidence="12" key="6">
    <citation type="submission" date="2023-03" db="EMBL/GenBank/DDBJ databases">
        <title>Aeromonas caviae strain AC1520.</title>
        <authorList>
            <person name="Xie T."/>
            <person name="Zhang Q."/>
            <person name="Deng J."/>
            <person name="Li X."/>
        </authorList>
    </citation>
    <scope>NUCLEOTIDE SEQUENCE</scope>
    <source>
        <strain evidence="12">AC1520</strain>
    </source>
</reference>
<evidence type="ECO:0000313" key="12">
    <source>
        <dbReference type="EMBL" id="WFF99477.1"/>
    </source>
</evidence>
<dbReference type="EMBL" id="BPNL01000011">
    <property type="protein sequence ID" value="GJA53874.1"/>
    <property type="molecule type" value="Genomic_DNA"/>
</dbReference>
<evidence type="ECO:0000313" key="7">
    <source>
        <dbReference type="EMBL" id="MDH1897765.1"/>
    </source>
</evidence>
<dbReference type="EMBL" id="JAOCFT010000001">
    <property type="protein sequence ID" value="MDH1897765.1"/>
    <property type="molecule type" value="Genomic_DNA"/>
</dbReference>
<evidence type="ECO:0000313" key="15">
    <source>
        <dbReference type="Proteomes" id="UP001304847"/>
    </source>
</evidence>
<dbReference type="Proteomes" id="UP001163285">
    <property type="component" value="Chromosome"/>
</dbReference>
<keyword evidence="15" id="KW-1185">Reference proteome</keyword>
<dbReference type="Proteomes" id="UP000266778">
    <property type="component" value="Chromosome"/>
</dbReference>
<evidence type="ECO:0000313" key="8">
    <source>
        <dbReference type="EMBL" id="MDX7719460.1"/>
    </source>
</evidence>
<name>A0A081LKL7_AERCA</name>
<evidence type="ECO:0000313" key="6">
    <source>
        <dbReference type="EMBL" id="MDH1504713.1"/>
    </source>
</evidence>
<evidence type="ECO:0000313" key="14">
    <source>
        <dbReference type="Proteomes" id="UP001277183"/>
    </source>
</evidence>
<evidence type="ECO:0000313" key="11">
    <source>
        <dbReference type="EMBL" id="UZC84668.1"/>
    </source>
</evidence>
<dbReference type="Pfam" id="PF11042">
    <property type="entry name" value="DUF2750"/>
    <property type="match status" value="1"/>
</dbReference>
<dbReference type="EMBL" id="CP120942">
    <property type="protein sequence ID" value="WFF99477.1"/>
    <property type="molecule type" value="Genomic_DNA"/>
</dbReference>
<organism evidence="8 14">
    <name type="scientific">Aeromonas caviae</name>
    <name type="common">Aeromonas punctata</name>
    <dbReference type="NCBI Taxonomy" id="648"/>
    <lineage>
        <taxon>Bacteria</taxon>
        <taxon>Pseudomonadati</taxon>
        <taxon>Pseudomonadota</taxon>
        <taxon>Gammaproteobacteria</taxon>
        <taxon>Aeromonadales</taxon>
        <taxon>Aeromonadaceae</taxon>
        <taxon>Aeromonas</taxon>
    </lineage>
</organism>
<dbReference type="EMBL" id="BPNN01000071">
    <property type="protein sequence ID" value="GJA65025.1"/>
    <property type="molecule type" value="Genomic_DNA"/>
</dbReference>
<reference evidence="11" key="7">
    <citation type="submission" date="2023-04" db="EMBL/GenBank/DDBJ databases">
        <title>Whole Genome Sequence of Multi-drug resistant Aeromonas caviae as a gut pathogen in newborn.</title>
        <authorList>
            <person name="Jadhav S.V."/>
            <person name="Saroj S.D."/>
            <person name="Saha U.B."/>
            <person name="Sen S."/>
            <person name="Kher A."/>
        </authorList>
    </citation>
    <scope>NUCLEOTIDE SEQUENCE</scope>
    <source>
        <strain evidence="11">SVJ23</strain>
    </source>
</reference>
<reference evidence="2 13" key="2">
    <citation type="submission" date="2019-12" db="EMBL/GenBank/DDBJ databases">
        <title>complete genome sequences of Aeromonas caviae str. WP2-W18-ESBL-01 isolated from wastewater treatment plant effluent.</title>
        <authorList>
            <person name="Sekizuka T."/>
            <person name="Itokawa K."/>
            <person name="Yatsu K."/>
            <person name="Inamine Y."/>
            <person name="Kuroda M."/>
        </authorList>
    </citation>
    <scope>NUCLEOTIDE SEQUENCE [LARGE SCALE GENOMIC DNA]</scope>
    <source>
        <strain evidence="2 13">WP2-W18-ESBL-01</strain>
    </source>
</reference>
<dbReference type="Proteomes" id="UP001304847">
    <property type="component" value="Unassembled WGS sequence"/>
</dbReference>
<dbReference type="EMBL" id="JAOCIZ010000019">
    <property type="protein sequence ID" value="MDH1504713.1"/>
    <property type="molecule type" value="Genomic_DNA"/>
</dbReference>
<dbReference type="Proteomes" id="UP001161704">
    <property type="component" value="Unassembled WGS sequence"/>
</dbReference>
<dbReference type="EMBL" id="BPNI01000018">
    <property type="protein sequence ID" value="GJA40560.1"/>
    <property type="molecule type" value="Genomic_DNA"/>
</dbReference>
<reference evidence="9 15" key="9">
    <citation type="submission" date="2023-12" db="EMBL/GenBank/DDBJ databases">
        <title>Characterization of antibiotic resistance in Aeromonas spp. in hospital effluent.</title>
        <authorList>
            <person name="Negoseki B.R.S."/>
            <person name="Krul D."/>
            <person name="Siqueira A.C."/>
            <person name="Almeida M."/>
            <person name="Mesa D."/>
            <person name="Conte D."/>
            <person name="Dalla-Costa L.M."/>
        </authorList>
    </citation>
    <scope>NUCLEOTIDE SEQUENCE [LARGE SCALE GENOMIC DNA]</scope>
    <source>
        <strain evidence="9 15">36v</strain>
    </source>
</reference>
<evidence type="ECO:0000313" key="10">
    <source>
        <dbReference type="EMBL" id="QQA59380.1"/>
    </source>
</evidence>
<dbReference type="Proteomes" id="UP001160758">
    <property type="component" value="Unassembled WGS sequence"/>
</dbReference>
<accession>A0A081LKL7</accession>
<dbReference type="EMBL" id="JAWZVU010000020">
    <property type="protein sequence ID" value="MDX7719460.1"/>
    <property type="molecule type" value="Genomic_DNA"/>
</dbReference>
<reference evidence="3" key="4">
    <citation type="submission" date="2021-07" db="EMBL/GenBank/DDBJ databases">
        <title>Draft genome sequence of carbapenem-resistant Aeromonas spp. in Japan.</title>
        <authorList>
            <person name="Maehana S."/>
            <person name="Suzuki M."/>
            <person name="Kitasato H."/>
        </authorList>
    </citation>
    <scope>NUCLEOTIDE SEQUENCE</scope>
    <source>
        <strain evidence="3">KAM343</strain>
        <strain evidence="4">KAM348</strain>
        <strain evidence="5">KAM351</strain>
    </source>
</reference>
<dbReference type="GeneID" id="99768762"/>
<sequence>MSKLTDNLDANFQLFIEEVRESGQVWGLRYGEDWVVCRSAEFEDADVMPLWSAEGDARLHCVDEWADYEPEVIELEEFLDIWINDLDEDDVLVGPNWNADLEGQELEPIELAKALVELDA</sequence>
<dbReference type="EMBL" id="CP110176">
    <property type="protein sequence ID" value="UZC84668.1"/>
    <property type="molecule type" value="Genomic_DNA"/>
</dbReference>
<proteinExistence type="predicted"/>
<reference evidence="6" key="5">
    <citation type="submission" date="2022-09" db="EMBL/GenBank/DDBJ databases">
        <title>Intensive care unit water sources are persistently colonized with multi-drug resistant bacteria and are the site of extensive horizontal gene transfer of antibiotic resistance genes.</title>
        <authorList>
            <person name="Diorio-Toth L."/>
        </authorList>
    </citation>
    <scope>NUCLEOTIDE SEQUENCE</scope>
    <source>
        <strain evidence="6">GD03710</strain>
        <strain evidence="7">GD03796</strain>
    </source>
</reference>
<dbReference type="Proteomes" id="UP000886934">
    <property type="component" value="Unassembled WGS sequence"/>
</dbReference>
<evidence type="ECO:0000313" key="5">
    <source>
        <dbReference type="EMBL" id="GJA65025.1"/>
    </source>
</evidence>
<dbReference type="Proteomes" id="UP000515756">
    <property type="component" value="Chromosome"/>
</dbReference>
<reference evidence="8" key="8">
    <citation type="submission" date="2023-11" db="EMBL/GenBank/DDBJ databases">
        <title>WGS of Aeromonas in Northern Israel.</title>
        <authorList>
            <person name="Hershko Y."/>
        </authorList>
    </citation>
    <scope>NUCLEOTIDE SEQUENCE</scope>
    <source>
        <strain evidence="8">77416</strain>
    </source>
</reference>
<dbReference type="Proteomes" id="UP000887009">
    <property type="component" value="Unassembled WGS sequence"/>
</dbReference>
<dbReference type="Proteomes" id="UP001277183">
    <property type="component" value="Unassembled WGS sequence"/>
</dbReference>
<dbReference type="EMBL" id="AP021927">
    <property type="protein sequence ID" value="BBQ31025.1"/>
    <property type="molecule type" value="Genomic_DNA"/>
</dbReference>
<reference evidence="1" key="1">
    <citation type="journal article" date="2019" name="J Environ">
        <title>Genetic characterization and potential molecular dissemination mechanism of tet (31) gene in Aeromonas caviae from an oxytetracycline wastewater treatment system.</title>
        <authorList>
            <person name="Shi Y."/>
            <person name="Tian Z."/>
            <person name="Leclercq S.O."/>
            <person name="Zhang H."/>
            <person name="Yang M."/>
            <person name="Zhang Y."/>
        </authorList>
    </citation>
    <scope>NUCLEOTIDE SEQUENCE</scope>
    <source>
        <strain evidence="1">T25-39</strain>
    </source>
</reference>
<dbReference type="EMBL" id="JAYGOJ010000052">
    <property type="protein sequence ID" value="MEA9436423.1"/>
    <property type="molecule type" value="Genomic_DNA"/>
</dbReference>
<evidence type="ECO:0000313" key="1">
    <source>
        <dbReference type="EMBL" id="AXB07158.1"/>
    </source>
</evidence>
<evidence type="ECO:0000313" key="4">
    <source>
        <dbReference type="EMBL" id="GJA53874.1"/>
    </source>
</evidence>
<evidence type="ECO:0000313" key="13">
    <source>
        <dbReference type="Proteomes" id="UP000515756"/>
    </source>
</evidence>
<dbReference type="EMBL" id="CP025706">
    <property type="protein sequence ID" value="AXB07158.1"/>
    <property type="molecule type" value="Genomic_DNA"/>
</dbReference>
<evidence type="ECO:0000313" key="3">
    <source>
        <dbReference type="EMBL" id="GJA40560.1"/>
    </source>
</evidence>
<dbReference type="OrthoDB" id="5916942at2"/>
<dbReference type="Proteomes" id="UP000886939">
    <property type="component" value="Unassembled WGS sequence"/>
</dbReference>
<dbReference type="EMBL" id="CP065937">
    <property type="protein sequence ID" value="QQA59380.1"/>
    <property type="molecule type" value="Genomic_DNA"/>
</dbReference>
<dbReference type="InterPro" id="IPR021284">
    <property type="entry name" value="DUF2750"/>
</dbReference>
<dbReference type="Proteomes" id="UP001218423">
    <property type="component" value="Chromosome"/>
</dbReference>
<dbReference type="RefSeq" id="WP_010674427.1">
    <property type="nucleotide sequence ID" value="NZ_AP019195.1"/>
</dbReference>
<dbReference type="AlphaFoldDB" id="A0A081LKL7"/>